<protein>
    <submittedName>
        <fullName evidence="1">6149_t:CDS:1</fullName>
    </submittedName>
</protein>
<evidence type="ECO:0000313" key="2">
    <source>
        <dbReference type="Proteomes" id="UP000789396"/>
    </source>
</evidence>
<sequence>QSNNEELDNIIKAEDLLSVSTTGLLNRVRAAIYLSINKLWAAPSDIALIATFLDPRFKHFN</sequence>
<gene>
    <name evidence="1" type="ORF">RFULGI_LOCUS9450</name>
</gene>
<dbReference type="AlphaFoldDB" id="A0A9N9EET1"/>
<proteinExistence type="predicted"/>
<accession>A0A9N9EET1</accession>
<name>A0A9N9EET1_9GLOM</name>
<evidence type="ECO:0000313" key="1">
    <source>
        <dbReference type="EMBL" id="CAG8676872.1"/>
    </source>
</evidence>
<dbReference type="EMBL" id="CAJVPZ010016912">
    <property type="protein sequence ID" value="CAG8676872.1"/>
    <property type="molecule type" value="Genomic_DNA"/>
</dbReference>
<organism evidence="1 2">
    <name type="scientific">Racocetra fulgida</name>
    <dbReference type="NCBI Taxonomy" id="60492"/>
    <lineage>
        <taxon>Eukaryota</taxon>
        <taxon>Fungi</taxon>
        <taxon>Fungi incertae sedis</taxon>
        <taxon>Mucoromycota</taxon>
        <taxon>Glomeromycotina</taxon>
        <taxon>Glomeromycetes</taxon>
        <taxon>Diversisporales</taxon>
        <taxon>Gigasporaceae</taxon>
        <taxon>Racocetra</taxon>
    </lineage>
</organism>
<dbReference type="Proteomes" id="UP000789396">
    <property type="component" value="Unassembled WGS sequence"/>
</dbReference>
<comment type="caution">
    <text evidence="1">The sequence shown here is derived from an EMBL/GenBank/DDBJ whole genome shotgun (WGS) entry which is preliminary data.</text>
</comment>
<reference evidence="1" key="1">
    <citation type="submission" date="2021-06" db="EMBL/GenBank/DDBJ databases">
        <authorList>
            <person name="Kallberg Y."/>
            <person name="Tangrot J."/>
            <person name="Rosling A."/>
        </authorList>
    </citation>
    <scope>NUCLEOTIDE SEQUENCE</scope>
    <source>
        <strain evidence="1">IN212</strain>
    </source>
</reference>
<dbReference type="OrthoDB" id="2427034at2759"/>
<keyword evidence="2" id="KW-1185">Reference proteome</keyword>
<feature type="non-terminal residue" evidence="1">
    <location>
        <position position="1"/>
    </location>
</feature>